<dbReference type="AlphaFoldDB" id="A0A0E9XAK0"/>
<sequence>MKLPTTPTVIERTDFVRYF</sequence>
<proteinExistence type="predicted"/>
<name>A0A0E9XAK0_ANGAN</name>
<reference evidence="1" key="2">
    <citation type="journal article" date="2015" name="Fish Shellfish Immunol.">
        <title>Early steps in the European eel (Anguilla anguilla)-Vibrio vulnificus interaction in the gills: Role of the RtxA13 toxin.</title>
        <authorList>
            <person name="Callol A."/>
            <person name="Pajuelo D."/>
            <person name="Ebbesson L."/>
            <person name="Teles M."/>
            <person name="MacKenzie S."/>
            <person name="Amaro C."/>
        </authorList>
    </citation>
    <scope>NUCLEOTIDE SEQUENCE</scope>
</reference>
<accession>A0A0E9XAK0</accession>
<evidence type="ECO:0000313" key="1">
    <source>
        <dbReference type="EMBL" id="JAH99669.1"/>
    </source>
</evidence>
<protein>
    <submittedName>
        <fullName evidence="1">Uncharacterized protein</fullName>
    </submittedName>
</protein>
<reference evidence="1" key="1">
    <citation type="submission" date="2014-11" db="EMBL/GenBank/DDBJ databases">
        <authorList>
            <person name="Amaro Gonzalez C."/>
        </authorList>
    </citation>
    <scope>NUCLEOTIDE SEQUENCE</scope>
</reference>
<organism evidence="1">
    <name type="scientific">Anguilla anguilla</name>
    <name type="common">European freshwater eel</name>
    <name type="synonym">Muraena anguilla</name>
    <dbReference type="NCBI Taxonomy" id="7936"/>
    <lineage>
        <taxon>Eukaryota</taxon>
        <taxon>Metazoa</taxon>
        <taxon>Chordata</taxon>
        <taxon>Craniata</taxon>
        <taxon>Vertebrata</taxon>
        <taxon>Euteleostomi</taxon>
        <taxon>Actinopterygii</taxon>
        <taxon>Neopterygii</taxon>
        <taxon>Teleostei</taxon>
        <taxon>Anguilliformes</taxon>
        <taxon>Anguillidae</taxon>
        <taxon>Anguilla</taxon>
    </lineage>
</organism>
<dbReference type="EMBL" id="GBXM01008908">
    <property type="protein sequence ID" value="JAH99669.1"/>
    <property type="molecule type" value="Transcribed_RNA"/>
</dbReference>